<protein>
    <submittedName>
        <fullName evidence="2">Substrate-binding protein domain-containing protein</fullName>
    </submittedName>
</protein>
<dbReference type="RefSeq" id="WP_074790234.1">
    <property type="nucleotide sequence ID" value="NZ_FNZX01000006.1"/>
</dbReference>
<dbReference type="EMBL" id="FNZX01000006">
    <property type="protein sequence ID" value="SEK55339.1"/>
    <property type="molecule type" value="Genomic_DNA"/>
</dbReference>
<dbReference type="Proteomes" id="UP000182321">
    <property type="component" value="Unassembled WGS sequence"/>
</dbReference>
<organism evidence="2 3">
    <name type="scientific">Pseudobutyrivibrio ruminis</name>
    <dbReference type="NCBI Taxonomy" id="46206"/>
    <lineage>
        <taxon>Bacteria</taxon>
        <taxon>Bacillati</taxon>
        <taxon>Bacillota</taxon>
        <taxon>Clostridia</taxon>
        <taxon>Lachnospirales</taxon>
        <taxon>Lachnospiraceae</taxon>
        <taxon>Pseudobutyrivibrio</taxon>
    </lineage>
</organism>
<evidence type="ECO:0000313" key="2">
    <source>
        <dbReference type="EMBL" id="SEK55339.1"/>
    </source>
</evidence>
<dbReference type="SUPFAM" id="SSF53822">
    <property type="entry name" value="Periplasmic binding protein-like I"/>
    <property type="match status" value="1"/>
</dbReference>
<keyword evidence="3" id="KW-1185">Reference proteome</keyword>
<dbReference type="InterPro" id="IPR028082">
    <property type="entry name" value="Peripla_BP_I"/>
</dbReference>
<proteinExistence type="predicted"/>
<reference evidence="3" key="1">
    <citation type="submission" date="2016-10" db="EMBL/GenBank/DDBJ databases">
        <authorList>
            <person name="Varghese N."/>
        </authorList>
    </citation>
    <scope>NUCLEOTIDE SEQUENCE [LARGE SCALE GENOMIC DNA]</scope>
    <source>
        <strain evidence="3">ACV-9</strain>
    </source>
</reference>
<dbReference type="PROSITE" id="PS51257">
    <property type="entry name" value="PROKAR_LIPOPROTEIN"/>
    <property type="match status" value="1"/>
</dbReference>
<sequence length="384" mass="41354">MKKRFAKLISLALVGVMSAGVLAGCGNSKDTASASKDGVKIGVLVADVSGEEALGFRNYYEEYIQNNYDVTFEYTDALESAEDEKAAIEKFASKGYDAIISLSSSDRAQQIETCEEYGVYYAIASGVLDDEQYEQYKGYEHFVGQIGPSNETEFEAGKAMGEYYKEQGISTVAIYGAFIPNPMHVYRAAGIIAGLGDTYGGTDDMNGMIGQIFGDQAVDPSKIEGDVEVVAYLQGYGDTTTDELNAAIQKAPEAFLSVGMATTFFAQTLAQNDIQFADIDSFTEMNLDSMTNGTLTYLAGKYSSSIGPVFALVMNAVNGNVIRDNDGNAVSLSQGYLVATDVDSFNEYYVTDNGDTPIFDKESLDTIIGDAVTYDDVKALVESK</sequence>
<dbReference type="Gene3D" id="3.40.50.2300">
    <property type="match status" value="1"/>
</dbReference>
<keyword evidence="1" id="KW-0732">Signal</keyword>
<dbReference type="eggNOG" id="COG1609">
    <property type="taxonomic scope" value="Bacteria"/>
</dbReference>
<evidence type="ECO:0000256" key="1">
    <source>
        <dbReference type="SAM" id="SignalP"/>
    </source>
</evidence>
<dbReference type="AlphaFoldDB" id="A0A1H7HYL4"/>
<feature type="signal peptide" evidence="1">
    <location>
        <begin position="1"/>
        <end position="23"/>
    </location>
</feature>
<evidence type="ECO:0000313" key="3">
    <source>
        <dbReference type="Proteomes" id="UP000182321"/>
    </source>
</evidence>
<name>A0A1H7HYL4_9FIRM</name>
<gene>
    <name evidence="2" type="ORF">SAMN02910377_01196</name>
</gene>
<accession>A0A1H7HYL4</accession>
<feature type="chain" id="PRO_5038491057" evidence="1">
    <location>
        <begin position="24"/>
        <end position="384"/>
    </location>
</feature>